<evidence type="ECO:0000313" key="2">
    <source>
        <dbReference type="Proteomes" id="UP000541352"/>
    </source>
</evidence>
<sequence length="481" mass="55172">MIVLLNVVSNSLVAQKDTNSIYTSNHIEFIGGWANSNRTPFWNRNLEYGSVPISSPFSLIRLSSENKHKTGNVSWTGHLELVAGISDKSIFQLPVSYLSAEYKNWCIYVGRKKETIGITDTTLSSGSYTWSGNALPIPKIHIGTNGFVPLPIFKNKVFINANIAHGWFGKQQFASNYFLHQKVLYFKFQPRSPFWRVYAGIVHFAQWGGNAPWLIKYNRTDPNGDFPSSFKDFINVFLARKSSPSMFENQLGNHVGSIDFATSINYGRNNWLLYYQHSIESRGILSNLPDGLYGISWQIKQRKNQRLFTKITLEVLSTLNQNTSYDTTRNVYFNDDYFNHPYQYFDGWTYQHRVIGNPFITMRTESQARWFDVRGSYKNDAFQQINSNRLIAIYGGLQTQLTEKVTLKLRLSTWLSYLSFNPLNGLYQEPVQQFSSSIELAKKAAILRKGDITFKIGIDQGTLLSNTYGGIIHIKYPIHHK</sequence>
<reference evidence="1 2" key="1">
    <citation type="submission" date="2020-08" db="EMBL/GenBank/DDBJ databases">
        <title>Genomic Encyclopedia of Type Strains, Phase IV (KMG-IV): sequencing the most valuable type-strain genomes for metagenomic binning, comparative biology and taxonomic classification.</title>
        <authorList>
            <person name="Goeker M."/>
        </authorList>
    </citation>
    <scope>NUCLEOTIDE SEQUENCE [LARGE SCALE GENOMIC DNA]</scope>
    <source>
        <strain evidence="1 2">DSM 17976</strain>
    </source>
</reference>
<evidence type="ECO:0000313" key="1">
    <source>
        <dbReference type="EMBL" id="MBB3836425.1"/>
    </source>
</evidence>
<proteinExistence type="predicted"/>
<accession>A0A7W5ZH12</accession>
<dbReference type="InterPro" id="IPR038636">
    <property type="entry name" value="Wzi_sf"/>
</dbReference>
<evidence type="ECO:0008006" key="3">
    <source>
        <dbReference type="Google" id="ProtNLM"/>
    </source>
</evidence>
<dbReference type="EMBL" id="JACIBY010000001">
    <property type="protein sequence ID" value="MBB3836425.1"/>
    <property type="molecule type" value="Genomic_DNA"/>
</dbReference>
<name>A0A7W5ZH12_9BACT</name>
<keyword evidence="2" id="KW-1185">Reference proteome</keyword>
<dbReference type="AlphaFoldDB" id="A0A7W5ZH12"/>
<organism evidence="1 2">
    <name type="scientific">Runella defluvii</name>
    <dbReference type="NCBI Taxonomy" id="370973"/>
    <lineage>
        <taxon>Bacteria</taxon>
        <taxon>Pseudomonadati</taxon>
        <taxon>Bacteroidota</taxon>
        <taxon>Cytophagia</taxon>
        <taxon>Cytophagales</taxon>
        <taxon>Spirosomataceae</taxon>
        <taxon>Runella</taxon>
    </lineage>
</organism>
<protein>
    <recommendedName>
        <fullName evidence="3">Capsule assembly Wzi family protein</fullName>
    </recommendedName>
</protein>
<comment type="caution">
    <text evidence="1">The sequence shown here is derived from an EMBL/GenBank/DDBJ whole genome shotgun (WGS) entry which is preliminary data.</text>
</comment>
<dbReference type="Proteomes" id="UP000541352">
    <property type="component" value="Unassembled WGS sequence"/>
</dbReference>
<dbReference type="Gene3D" id="2.40.160.130">
    <property type="entry name" value="Capsule assembly protein Wzi"/>
    <property type="match status" value="1"/>
</dbReference>
<gene>
    <name evidence="1" type="ORF">FHS57_000407</name>
</gene>
<dbReference type="RefSeq" id="WP_183971181.1">
    <property type="nucleotide sequence ID" value="NZ_JACIBY010000001.1"/>
</dbReference>